<dbReference type="InterPro" id="IPR015424">
    <property type="entry name" value="PyrdxlP-dep_Trfase"/>
</dbReference>
<dbReference type="STRING" id="1576369.SAMN05421753_11840"/>
<dbReference type="EC" id="2.8.1.7" evidence="3"/>
<name>A0A1I3QD89_9PLAN</name>
<organism evidence="8 9">
    <name type="scientific">Planctomicrobium piriforme</name>
    <dbReference type="NCBI Taxonomy" id="1576369"/>
    <lineage>
        <taxon>Bacteria</taxon>
        <taxon>Pseudomonadati</taxon>
        <taxon>Planctomycetota</taxon>
        <taxon>Planctomycetia</taxon>
        <taxon>Planctomycetales</taxon>
        <taxon>Planctomycetaceae</taxon>
        <taxon>Planctomicrobium</taxon>
    </lineage>
</organism>
<comment type="catalytic activity">
    <reaction evidence="5">
        <text>(sulfur carrier)-H + L-cysteine = (sulfur carrier)-SH + L-alanine</text>
        <dbReference type="Rhea" id="RHEA:43892"/>
        <dbReference type="Rhea" id="RHEA-COMP:14737"/>
        <dbReference type="Rhea" id="RHEA-COMP:14739"/>
        <dbReference type="ChEBI" id="CHEBI:29917"/>
        <dbReference type="ChEBI" id="CHEBI:35235"/>
        <dbReference type="ChEBI" id="CHEBI:57972"/>
        <dbReference type="ChEBI" id="CHEBI:64428"/>
        <dbReference type="EC" id="2.8.1.7"/>
    </reaction>
</comment>
<dbReference type="OrthoDB" id="9804366at2"/>
<dbReference type="GO" id="GO:0031071">
    <property type="term" value="F:cysteine desulfurase activity"/>
    <property type="evidence" value="ECO:0007669"/>
    <property type="project" value="UniProtKB-EC"/>
</dbReference>
<dbReference type="NCBIfam" id="TIGR01977">
    <property type="entry name" value="am_tr_V_EF2568"/>
    <property type="match status" value="1"/>
</dbReference>
<dbReference type="InterPro" id="IPR016454">
    <property type="entry name" value="Cysteine_dSase"/>
</dbReference>
<dbReference type="RefSeq" id="WP_092054750.1">
    <property type="nucleotide sequence ID" value="NZ_FOQD01000018.1"/>
</dbReference>
<proteinExistence type="inferred from homology"/>
<dbReference type="EMBL" id="FOQD01000018">
    <property type="protein sequence ID" value="SFJ31549.1"/>
    <property type="molecule type" value="Genomic_DNA"/>
</dbReference>
<dbReference type="InterPro" id="IPR015422">
    <property type="entry name" value="PyrdxlP-dep_Trfase_small"/>
</dbReference>
<comment type="cofactor">
    <cofactor evidence="1">
        <name>pyridoxal 5'-phosphate</name>
        <dbReference type="ChEBI" id="CHEBI:597326"/>
    </cofactor>
</comment>
<dbReference type="Proteomes" id="UP000199518">
    <property type="component" value="Unassembled WGS sequence"/>
</dbReference>
<feature type="region of interest" description="Disordered" evidence="6">
    <location>
        <begin position="227"/>
        <end position="247"/>
    </location>
</feature>
<evidence type="ECO:0000259" key="7">
    <source>
        <dbReference type="Pfam" id="PF00266"/>
    </source>
</evidence>
<evidence type="ECO:0000256" key="3">
    <source>
        <dbReference type="ARBA" id="ARBA00012239"/>
    </source>
</evidence>
<dbReference type="SUPFAM" id="SSF53383">
    <property type="entry name" value="PLP-dependent transferases"/>
    <property type="match status" value="1"/>
</dbReference>
<reference evidence="9" key="1">
    <citation type="submission" date="2016-10" db="EMBL/GenBank/DDBJ databases">
        <authorList>
            <person name="Varghese N."/>
            <person name="Submissions S."/>
        </authorList>
    </citation>
    <scope>NUCLEOTIDE SEQUENCE [LARGE SCALE GENOMIC DNA]</scope>
    <source>
        <strain evidence="9">DSM 26348</strain>
    </source>
</reference>
<dbReference type="PANTHER" id="PTHR43586:SF4">
    <property type="entry name" value="ISOPENICILLIN N EPIMERASE"/>
    <property type="match status" value="1"/>
</dbReference>
<dbReference type="AlphaFoldDB" id="A0A1I3QD89"/>
<evidence type="ECO:0000256" key="4">
    <source>
        <dbReference type="ARBA" id="ARBA00022898"/>
    </source>
</evidence>
<comment type="similarity">
    <text evidence="2">Belongs to the class-V pyridoxal-phosphate-dependent aminotransferase family. Csd subfamily.</text>
</comment>
<evidence type="ECO:0000313" key="8">
    <source>
        <dbReference type="EMBL" id="SFJ31549.1"/>
    </source>
</evidence>
<accession>A0A1I3QD89</accession>
<evidence type="ECO:0000256" key="1">
    <source>
        <dbReference type="ARBA" id="ARBA00001933"/>
    </source>
</evidence>
<evidence type="ECO:0000313" key="9">
    <source>
        <dbReference type="Proteomes" id="UP000199518"/>
    </source>
</evidence>
<dbReference type="InterPro" id="IPR010969">
    <property type="entry name" value="Cys_dSase-rel_unknwn_funct"/>
</dbReference>
<keyword evidence="9" id="KW-1185">Reference proteome</keyword>
<protein>
    <recommendedName>
        <fullName evidence="3">cysteine desulfurase</fullName>
        <ecNumber evidence="3">2.8.1.7</ecNumber>
    </recommendedName>
</protein>
<dbReference type="Gene3D" id="3.40.640.10">
    <property type="entry name" value="Type I PLP-dependent aspartate aminotransferase-like (Major domain)"/>
    <property type="match status" value="1"/>
</dbReference>
<feature type="domain" description="Aminotransferase class V" evidence="7">
    <location>
        <begin position="5"/>
        <end position="369"/>
    </location>
</feature>
<evidence type="ECO:0000256" key="6">
    <source>
        <dbReference type="SAM" id="MobiDB-lite"/>
    </source>
</evidence>
<sequence>MPPRIYLDHAATSFPKPEAVALAMVRYLNDYGSAPGRSATRVGLEVQRVIDRCRQRLAALFGASRPEQVIFTLNGTDSLNLAIHGSLKPGDRVVTTVWEHNSVLRPLHHLQSTQQITVDIVPPNGQGQTDLDAFAESLKTPARLVVLNHASNVTGVIQPVAEMARIAREAGALVLLDAAQTAGHVPVSLTELGVDLIACPGHKGLLGPLGTGVLVLAPGIEKELQPVRQGGTGTASESAHQPATLPDRYESGNLNAPGIFGLEAALATSEKTLSDGVPDLLIRQFISGLQQLPGVIVYFPEAHRVGVVSASFDRIAPQVLATLLDEHFGIETRAGLHCAPRAHAALGTLEEGGTVRFSLGHTTTAEELDLTLEALAEIAAAM</sequence>
<dbReference type="InterPro" id="IPR000192">
    <property type="entry name" value="Aminotrans_V_dom"/>
</dbReference>
<keyword evidence="4" id="KW-0663">Pyridoxal phosphate</keyword>
<evidence type="ECO:0000256" key="5">
    <source>
        <dbReference type="ARBA" id="ARBA00050776"/>
    </source>
</evidence>
<gene>
    <name evidence="8" type="ORF">SAMN05421753_11840</name>
</gene>
<dbReference type="Gene3D" id="3.90.1150.10">
    <property type="entry name" value="Aspartate Aminotransferase, domain 1"/>
    <property type="match status" value="1"/>
</dbReference>
<dbReference type="Pfam" id="PF00266">
    <property type="entry name" value="Aminotran_5"/>
    <property type="match status" value="1"/>
</dbReference>
<dbReference type="InterPro" id="IPR015421">
    <property type="entry name" value="PyrdxlP-dep_Trfase_major"/>
</dbReference>
<dbReference type="PIRSF" id="PIRSF005572">
    <property type="entry name" value="NifS"/>
    <property type="match status" value="1"/>
</dbReference>
<dbReference type="PANTHER" id="PTHR43586">
    <property type="entry name" value="CYSTEINE DESULFURASE"/>
    <property type="match status" value="1"/>
</dbReference>
<evidence type="ECO:0000256" key="2">
    <source>
        <dbReference type="ARBA" id="ARBA00010447"/>
    </source>
</evidence>